<dbReference type="GO" id="GO:0006508">
    <property type="term" value="P:proteolysis"/>
    <property type="evidence" value="ECO:0007669"/>
    <property type="project" value="UniProtKB-KW"/>
</dbReference>
<keyword evidence="4" id="KW-0378">Hydrolase</keyword>
<evidence type="ECO:0000256" key="6">
    <source>
        <dbReference type="PIRSR" id="PIRSR600200-1"/>
    </source>
</evidence>
<dbReference type="InterPro" id="IPR003961">
    <property type="entry name" value="FN3_dom"/>
</dbReference>
<dbReference type="Gene3D" id="3.90.70.50">
    <property type="entry name" value="Peptidase C10, streptopain"/>
    <property type="match status" value="1"/>
</dbReference>
<dbReference type="InterPro" id="IPR025896">
    <property type="entry name" value="Spi_Prtas-inh"/>
</dbReference>
<feature type="active site" description="Nucleophile" evidence="6">
    <location>
        <position position="196"/>
    </location>
</feature>
<dbReference type="Pfam" id="PF01640">
    <property type="entry name" value="Peptidase_C10"/>
    <property type="match status" value="1"/>
</dbReference>
<dbReference type="Pfam" id="PF13734">
    <property type="entry name" value="Inhibitor_I69"/>
    <property type="match status" value="1"/>
</dbReference>
<accession>A0A2S8AEM9</accession>
<dbReference type="OrthoDB" id="2235251at2"/>
<dbReference type="CDD" id="cd00063">
    <property type="entry name" value="FN3"/>
    <property type="match status" value="1"/>
</dbReference>
<dbReference type="AlphaFoldDB" id="A0A2S8AEM9"/>
<feature type="active site" description="Proton acceptor" evidence="6">
    <location>
        <position position="344"/>
    </location>
</feature>
<organism evidence="8 9">
    <name type="scientific">Apibacter adventoris</name>
    <dbReference type="NCBI Taxonomy" id="1679466"/>
    <lineage>
        <taxon>Bacteria</taxon>
        <taxon>Pseudomonadati</taxon>
        <taxon>Bacteroidota</taxon>
        <taxon>Flavobacteriia</taxon>
        <taxon>Flavobacteriales</taxon>
        <taxon>Weeksellaceae</taxon>
        <taxon>Apibacter</taxon>
    </lineage>
</organism>
<dbReference type="GO" id="GO:0008234">
    <property type="term" value="F:cysteine-type peptidase activity"/>
    <property type="evidence" value="ECO:0007669"/>
    <property type="project" value="UniProtKB-KW"/>
</dbReference>
<dbReference type="InterPro" id="IPR013783">
    <property type="entry name" value="Ig-like_fold"/>
</dbReference>
<dbReference type="SUPFAM" id="SSF54001">
    <property type="entry name" value="Cysteine proteinases"/>
    <property type="match status" value="1"/>
</dbReference>
<evidence type="ECO:0000256" key="2">
    <source>
        <dbReference type="ARBA" id="ARBA00022670"/>
    </source>
</evidence>
<keyword evidence="9" id="KW-1185">Reference proteome</keyword>
<dbReference type="SMART" id="SM00060">
    <property type="entry name" value="FN3"/>
    <property type="match status" value="1"/>
</dbReference>
<evidence type="ECO:0000313" key="8">
    <source>
        <dbReference type="EMBL" id="PQL93970.1"/>
    </source>
</evidence>
<dbReference type="Pfam" id="PF18962">
    <property type="entry name" value="Por_Secre_tail"/>
    <property type="match status" value="1"/>
</dbReference>
<dbReference type="Proteomes" id="UP000238042">
    <property type="component" value="Unassembled WGS sequence"/>
</dbReference>
<dbReference type="PROSITE" id="PS50853">
    <property type="entry name" value="FN3"/>
    <property type="match status" value="1"/>
</dbReference>
<evidence type="ECO:0000256" key="4">
    <source>
        <dbReference type="ARBA" id="ARBA00022801"/>
    </source>
</evidence>
<dbReference type="InterPro" id="IPR026444">
    <property type="entry name" value="Secre_tail"/>
</dbReference>
<keyword evidence="5" id="KW-0788">Thiol protease</keyword>
<evidence type="ECO:0000256" key="5">
    <source>
        <dbReference type="ARBA" id="ARBA00022807"/>
    </source>
</evidence>
<dbReference type="PRINTS" id="PR00797">
    <property type="entry name" value="STREPTOPAIN"/>
</dbReference>
<gene>
    <name evidence="8" type="ORF">C4S77_04080</name>
</gene>
<protein>
    <recommendedName>
        <fullName evidence="7">Fibronectin type-III domain-containing protein</fullName>
    </recommendedName>
</protein>
<dbReference type="InterPro" id="IPR044934">
    <property type="entry name" value="Streptopain_sf"/>
</dbReference>
<dbReference type="RefSeq" id="WP_105246252.1">
    <property type="nucleotide sequence ID" value="NZ_PSZM01000026.1"/>
</dbReference>
<sequence>MIKFKSIFIILGFFISYYFQGQNISEETARIVAKNFISQKSEIKRSQEVQLTNITAQIDKKYNGFYIFKTANGQGFCIISSEKENHPVLAYSFDSTFSTEEPISPEFLYILNEFQAANEYLRKNKSKKIINEEDHVLIIKEWEALLDGKTLPSTKKAKLSYPENVEPLLETTWKQSPYYNKFVPLTYEDKSCPTGCVATAMAQIMKYWNYPVKGNGTYTYTIDNSKYDWKGKTLTADFENATYLWDTMPNSLSSSSTDAEIDAVATLMLHAGISVEMTYGPNGSGAYSKKVPFALINYFKYSSDIDIEYRSDYASDIKWINLVKDQLAKGYPVYFSGRSSSGGHAFIADGYDANNLIHFNFGWGGSSNGYYQITNPKGYTGRQAVIINIYPSSYTCSKPTALSTSNITDINAVLSWKAVDGAQNYTVEYKTASASTWTIANAATNSTTLTLSGLIANTAYNWRVRSNCLDSNTSLYSQANFNTIPAQAPCIASYEPNDSFAQATSIHSNIEYSAGIGSASDKDYYKFILNSKSSITVTLQNLFKDYNFIVYNSSYKRIGKSTRKKKLNKSVFSKTLKPDTYYVQVYDKKGNFDVNQCYTLKVEGNYITYKNINISDTLIDNEIPNTKNNNPVILYPNPVEDIINIKGIYSDKKEYANLTIYDRNGRIVKSFSIRLENIISINVSDLSPNLYFLRIKGKNYKFIKK</sequence>
<name>A0A2S8AEM9_9FLAO</name>
<keyword evidence="3" id="KW-0732">Signal</keyword>
<dbReference type="SUPFAM" id="SSF89260">
    <property type="entry name" value="Collagen-binding domain"/>
    <property type="match status" value="1"/>
</dbReference>
<dbReference type="InterPro" id="IPR000200">
    <property type="entry name" value="Peptidase_C10"/>
</dbReference>
<dbReference type="InterPro" id="IPR036116">
    <property type="entry name" value="FN3_sf"/>
</dbReference>
<dbReference type="Pfam" id="PF00041">
    <property type="entry name" value="fn3"/>
    <property type="match status" value="1"/>
</dbReference>
<dbReference type="SUPFAM" id="SSF49265">
    <property type="entry name" value="Fibronectin type III"/>
    <property type="match status" value="1"/>
</dbReference>
<dbReference type="InterPro" id="IPR038765">
    <property type="entry name" value="Papain-like_cys_pep_sf"/>
</dbReference>
<keyword evidence="2" id="KW-0645">Protease</keyword>
<feature type="domain" description="Fibronectin type-III" evidence="7">
    <location>
        <begin position="398"/>
        <end position="487"/>
    </location>
</feature>
<evidence type="ECO:0000256" key="1">
    <source>
        <dbReference type="ARBA" id="ARBA00009693"/>
    </source>
</evidence>
<proteinExistence type="inferred from homology"/>
<comment type="similarity">
    <text evidence="1">Belongs to the peptidase C10 family.</text>
</comment>
<evidence type="ECO:0000313" key="9">
    <source>
        <dbReference type="Proteomes" id="UP000238042"/>
    </source>
</evidence>
<reference evidence="8 9" key="1">
    <citation type="submission" date="2018-02" db="EMBL/GenBank/DDBJ databases">
        <title>Genome sequences of Apibacter spp., gut symbionts of Asian honey bees.</title>
        <authorList>
            <person name="Kwong W.K."/>
            <person name="Steele M.I."/>
            <person name="Moran N.A."/>
        </authorList>
    </citation>
    <scope>NUCLEOTIDE SEQUENCE [LARGE SCALE GENOMIC DNA]</scope>
    <source>
        <strain evidence="9">wkB301</strain>
    </source>
</reference>
<dbReference type="EMBL" id="PSZM01000026">
    <property type="protein sequence ID" value="PQL93970.1"/>
    <property type="molecule type" value="Genomic_DNA"/>
</dbReference>
<evidence type="ECO:0000259" key="7">
    <source>
        <dbReference type="PROSITE" id="PS50853"/>
    </source>
</evidence>
<comment type="caution">
    <text evidence="8">The sequence shown here is derived from an EMBL/GenBank/DDBJ whole genome shotgun (WGS) entry which is preliminary data.</text>
</comment>
<dbReference type="Gene3D" id="2.60.120.380">
    <property type="match status" value="1"/>
</dbReference>
<evidence type="ECO:0000256" key="3">
    <source>
        <dbReference type="ARBA" id="ARBA00022729"/>
    </source>
</evidence>
<dbReference type="NCBIfam" id="TIGR04183">
    <property type="entry name" value="Por_Secre_tail"/>
    <property type="match status" value="1"/>
</dbReference>
<dbReference type="Gene3D" id="2.60.40.10">
    <property type="entry name" value="Immunoglobulins"/>
    <property type="match status" value="1"/>
</dbReference>